<reference evidence="1 2" key="1">
    <citation type="journal article" date="2020" name="ISME J.">
        <title>Comparative genomics reveals insights into cyanobacterial evolution and habitat adaptation.</title>
        <authorList>
            <person name="Chen M.Y."/>
            <person name="Teng W.K."/>
            <person name="Zhao L."/>
            <person name="Hu C.X."/>
            <person name="Zhou Y.K."/>
            <person name="Han B.P."/>
            <person name="Song L.R."/>
            <person name="Shu W.S."/>
        </authorList>
    </citation>
    <scope>NUCLEOTIDE SEQUENCE [LARGE SCALE GENOMIC DNA]</scope>
    <source>
        <strain evidence="1 2">FACHB-248</strain>
    </source>
</reference>
<accession>A0ABR8GXU2</accession>
<keyword evidence="2" id="KW-1185">Reference proteome</keyword>
<sequence length="71" mass="8550">MNNVDYTKMSDQELKQYFLNHKDDRDAFYAYLNRKHQHPKQTILSVNELETLTSEEQIELITQRLQAKFST</sequence>
<protein>
    <submittedName>
        <fullName evidence="1">Uncharacterized protein</fullName>
    </submittedName>
</protein>
<comment type="caution">
    <text evidence="1">The sequence shown here is derived from an EMBL/GenBank/DDBJ whole genome shotgun (WGS) entry which is preliminary data.</text>
</comment>
<organism evidence="1 2">
    <name type="scientific">Scytonema hofmannii FACHB-248</name>
    <dbReference type="NCBI Taxonomy" id="1842502"/>
    <lineage>
        <taxon>Bacteria</taxon>
        <taxon>Bacillati</taxon>
        <taxon>Cyanobacteriota</taxon>
        <taxon>Cyanophyceae</taxon>
        <taxon>Nostocales</taxon>
        <taxon>Scytonemataceae</taxon>
        <taxon>Scytonema</taxon>
    </lineage>
</organism>
<evidence type="ECO:0000313" key="2">
    <source>
        <dbReference type="Proteomes" id="UP000660380"/>
    </source>
</evidence>
<dbReference type="Proteomes" id="UP000660380">
    <property type="component" value="Unassembled WGS sequence"/>
</dbReference>
<gene>
    <name evidence="1" type="ORF">H6G81_28515</name>
</gene>
<name>A0ABR8GXU2_9CYAN</name>
<proteinExistence type="predicted"/>
<evidence type="ECO:0000313" key="1">
    <source>
        <dbReference type="EMBL" id="MBD2608355.1"/>
    </source>
</evidence>
<dbReference type="Pfam" id="PF21826">
    <property type="entry name" value="DUF6887"/>
    <property type="match status" value="1"/>
</dbReference>
<dbReference type="EMBL" id="JACJTA010000091">
    <property type="protein sequence ID" value="MBD2608355.1"/>
    <property type="molecule type" value="Genomic_DNA"/>
</dbReference>
<dbReference type="InterPro" id="IPR054053">
    <property type="entry name" value="DUF6887"/>
</dbReference>